<sequence>MGLEADGPSPISSRRYCLRTGILKILKFYFWGNPCIFCTSSRIGGMPDFVTKCISVTDDSFQKFFYGVVIVPRRASFSNWSAVVGVVFLPLHCSHLLNFIFECAGGTNIFVLGRALRTPPGRPHRGGYPHPLPCRAPGSESTAKKNRPPPPP</sequence>
<dbReference type="EMBL" id="BK035253">
    <property type="protein sequence ID" value="DAG89125.1"/>
    <property type="molecule type" value="Genomic_DNA"/>
</dbReference>
<proteinExistence type="predicted"/>
<protein>
    <submittedName>
        <fullName evidence="2">Uncharacterized protein</fullName>
    </submittedName>
</protein>
<organism evidence="2">
    <name type="scientific">Ackermannviridae sp</name>
    <dbReference type="NCBI Taxonomy" id="2831612"/>
    <lineage>
        <taxon>Viruses</taxon>
        <taxon>Duplodnaviria</taxon>
        <taxon>Heunggongvirae</taxon>
        <taxon>Uroviricota</taxon>
        <taxon>Caudoviricetes</taxon>
        <taxon>Pantevenvirales</taxon>
        <taxon>Ackermannviridae</taxon>
    </lineage>
</organism>
<evidence type="ECO:0000313" key="2">
    <source>
        <dbReference type="EMBL" id="DAG89125.1"/>
    </source>
</evidence>
<name>A0A8S5VJW0_9CAUD</name>
<accession>A0A8S5VJW0</accession>
<feature type="region of interest" description="Disordered" evidence="1">
    <location>
        <begin position="121"/>
        <end position="152"/>
    </location>
</feature>
<reference evidence="2" key="1">
    <citation type="journal article" date="2021" name="Proc. Natl. Acad. Sci. U.S.A.">
        <title>A Catalog of Tens of Thousands of Viruses from Human Metagenomes Reveals Hidden Associations with Chronic Diseases.</title>
        <authorList>
            <person name="Tisza M.J."/>
            <person name="Buck C.B."/>
        </authorList>
    </citation>
    <scope>NUCLEOTIDE SEQUENCE</scope>
    <source>
        <strain evidence="2">CtfgE36</strain>
    </source>
</reference>
<evidence type="ECO:0000256" key="1">
    <source>
        <dbReference type="SAM" id="MobiDB-lite"/>
    </source>
</evidence>